<name>A0A6A3HHU8_9STRA</name>
<sequence>MAELNYAPMRQAVQLEEARRARQREHVKNNYHRKQNMIKALRQEMQGLEHEYSRTLQCKQQQLQWREVAEALGCDESRKHSDDLVEQYMQLSIKKERLRQENQELALMAAKHTQLFLKAEKFCENVLASDGLPLLETPATSLNSMSFQPMTIAECHQVAIEAYQEIRVFLESNNYLTTGHELFGWSEQRREAPDHVKFTLKKHFMGTTPAEMSARAWRVVSSPQGLAGLYSSSMRVSLETLQTVDDNNVIMYRVLRRAGTTKMVRSLFLVSRCHLDSGGYMVLFRSVNRNRLRNQCYDDTFETEGEEDEWLDMFTWTLFEDEPNNENAVTFSYGGIVYGTEAVGTHVWMLEILMLAIQWETKVVGPTFKLCG</sequence>
<dbReference type="EMBL" id="QXFV01004725">
    <property type="protein sequence ID" value="KAE8968123.1"/>
    <property type="molecule type" value="Genomic_DNA"/>
</dbReference>
<feature type="coiled-coil region" evidence="1">
    <location>
        <begin position="24"/>
        <end position="115"/>
    </location>
</feature>
<protein>
    <recommendedName>
        <fullName evidence="4">START domain-containing protein</fullName>
    </recommendedName>
</protein>
<proteinExistence type="predicted"/>
<accession>A0A6A3HHU8</accession>
<comment type="caution">
    <text evidence="2">The sequence shown here is derived from an EMBL/GenBank/DDBJ whole genome shotgun (WGS) entry which is preliminary data.</text>
</comment>
<evidence type="ECO:0000313" key="2">
    <source>
        <dbReference type="EMBL" id="KAE8968123.1"/>
    </source>
</evidence>
<keyword evidence="1" id="KW-0175">Coiled coil</keyword>
<evidence type="ECO:0000256" key="1">
    <source>
        <dbReference type="SAM" id="Coils"/>
    </source>
</evidence>
<dbReference type="AlphaFoldDB" id="A0A6A3HHU8"/>
<dbReference type="Proteomes" id="UP000429607">
    <property type="component" value="Unassembled WGS sequence"/>
</dbReference>
<reference evidence="2 3" key="1">
    <citation type="submission" date="2018-09" db="EMBL/GenBank/DDBJ databases">
        <title>Genomic investigation of the strawberry pathogen Phytophthora fragariae indicates pathogenicity is determined by transcriptional variation in three key races.</title>
        <authorList>
            <person name="Adams T.M."/>
            <person name="Armitage A.D."/>
            <person name="Sobczyk M.K."/>
            <person name="Bates H.J."/>
            <person name="Dunwell J.M."/>
            <person name="Nellist C.F."/>
            <person name="Harrison R.J."/>
        </authorList>
    </citation>
    <scope>NUCLEOTIDE SEQUENCE [LARGE SCALE GENOMIC DNA]</scope>
    <source>
        <strain evidence="2 3">SCRP249</strain>
    </source>
</reference>
<evidence type="ECO:0008006" key="4">
    <source>
        <dbReference type="Google" id="ProtNLM"/>
    </source>
</evidence>
<evidence type="ECO:0000313" key="3">
    <source>
        <dbReference type="Proteomes" id="UP000429607"/>
    </source>
</evidence>
<gene>
    <name evidence="2" type="ORF">PR001_g27887</name>
</gene>
<organism evidence="2 3">
    <name type="scientific">Phytophthora rubi</name>
    <dbReference type="NCBI Taxonomy" id="129364"/>
    <lineage>
        <taxon>Eukaryota</taxon>
        <taxon>Sar</taxon>
        <taxon>Stramenopiles</taxon>
        <taxon>Oomycota</taxon>
        <taxon>Peronosporomycetes</taxon>
        <taxon>Peronosporales</taxon>
        <taxon>Peronosporaceae</taxon>
        <taxon>Phytophthora</taxon>
    </lineage>
</organism>